<keyword evidence="10" id="KW-0812">Transmembrane</keyword>
<evidence type="ECO:0000256" key="8">
    <source>
        <dbReference type="ARBA" id="ARBA00048679"/>
    </source>
</evidence>
<comment type="catalytic activity">
    <reaction evidence="8">
        <text>L-seryl-[protein] + ATP = O-phospho-L-seryl-[protein] + ADP + H(+)</text>
        <dbReference type="Rhea" id="RHEA:17989"/>
        <dbReference type="Rhea" id="RHEA-COMP:9863"/>
        <dbReference type="Rhea" id="RHEA-COMP:11604"/>
        <dbReference type="ChEBI" id="CHEBI:15378"/>
        <dbReference type="ChEBI" id="CHEBI:29999"/>
        <dbReference type="ChEBI" id="CHEBI:30616"/>
        <dbReference type="ChEBI" id="CHEBI:83421"/>
        <dbReference type="ChEBI" id="CHEBI:456216"/>
        <dbReference type="EC" id="2.7.11.1"/>
    </reaction>
</comment>
<comment type="catalytic activity">
    <reaction evidence="7">
        <text>L-threonyl-[protein] + ATP = O-phospho-L-threonyl-[protein] + ADP + H(+)</text>
        <dbReference type="Rhea" id="RHEA:46608"/>
        <dbReference type="Rhea" id="RHEA-COMP:11060"/>
        <dbReference type="Rhea" id="RHEA-COMP:11605"/>
        <dbReference type="ChEBI" id="CHEBI:15378"/>
        <dbReference type="ChEBI" id="CHEBI:30013"/>
        <dbReference type="ChEBI" id="CHEBI:30616"/>
        <dbReference type="ChEBI" id="CHEBI:61977"/>
        <dbReference type="ChEBI" id="CHEBI:456216"/>
        <dbReference type="EC" id="2.7.11.1"/>
    </reaction>
</comment>
<evidence type="ECO:0000256" key="9">
    <source>
        <dbReference type="SAM" id="MobiDB-lite"/>
    </source>
</evidence>
<dbReference type="SUPFAM" id="SSF56112">
    <property type="entry name" value="Protein kinase-like (PK-like)"/>
    <property type="match status" value="1"/>
</dbReference>
<proteinExistence type="predicted"/>
<dbReference type="EC" id="2.7.11.1" evidence="1"/>
<feature type="transmembrane region" description="Helical" evidence="10">
    <location>
        <begin position="363"/>
        <end position="384"/>
    </location>
</feature>
<evidence type="ECO:0000256" key="10">
    <source>
        <dbReference type="SAM" id="Phobius"/>
    </source>
</evidence>
<dbReference type="PROSITE" id="PS50011">
    <property type="entry name" value="PROTEIN_KINASE_DOM"/>
    <property type="match status" value="1"/>
</dbReference>
<keyword evidence="3" id="KW-0808">Transferase</keyword>
<dbReference type="GO" id="GO:0005524">
    <property type="term" value="F:ATP binding"/>
    <property type="evidence" value="ECO:0007669"/>
    <property type="project" value="UniProtKB-KW"/>
</dbReference>
<evidence type="ECO:0000256" key="4">
    <source>
        <dbReference type="ARBA" id="ARBA00022741"/>
    </source>
</evidence>
<feature type="compositionally biased region" description="Low complexity" evidence="9">
    <location>
        <begin position="287"/>
        <end position="347"/>
    </location>
</feature>
<dbReference type="GO" id="GO:0004674">
    <property type="term" value="F:protein serine/threonine kinase activity"/>
    <property type="evidence" value="ECO:0007669"/>
    <property type="project" value="UniProtKB-KW"/>
</dbReference>
<comment type="caution">
    <text evidence="12">The sequence shown here is derived from an EMBL/GenBank/DDBJ whole genome shotgun (WGS) entry which is preliminary data.</text>
</comment>
<keyword evidence="2" id="KW-0723">Serine/threonine-protein kinase</keyword>
<keyword evidence="6" id="KW-0067">ATP-binding</keyword>
<dbReference type="FunFam" id="1.10.510.10:FF:000021">
    <property type="entry name" value="Serine/threonine protein kinase"/>
    <property type="match status" value="1"/>
</dbReference>
<evidence type="ECO:0000256" key="3">
    <source>
        <dbReference type="ARBA" id="ARBA00022679"/>
    </source>
</evidence>
<dbReference type="FunFam" id="3.30.200.20:FF:000035">
    <property type="entry name" value="Serine/threonine protein kinase Stk1"/>
    <property type="match status" value="1"/>
</dbReference>
<evidence type="ECO:0000256" key="7">
    <source>
        <dbReference type="ARBA" id="ARBA00047899"/>
    </source>
</evidence>
<evidence type="ECO:0000313" key="12">
    <source>
        <dbReference type="EMBL" id="GIF01381.1"/>
    </source>
</evidence>
<dbReference type="InterPro" id="IPR000719">
    <property type="entry name" value="Prot_kinase_dom"/>
</dbReference>
<keyword evidence="4" id="KW-0547">Nucleotide-binding</keyword>
<dbReference type="GO" id="GO:0045717">
    <property type="term" value="P:negative regulation of fatty acid biosynthetic process"/>
    <property type="evidence" value="ECO:0007669"/>
    <property type="project" value="UniProtKB-ARBA"/>
</dbReference>
<dbReference type="EMBL" id="BOMV01000102">
    <property type="protein sequence ID" value="GIF01381.1"/>
    <property type="molecule type" value="Genomic_DNA"/>
</dbReference>
<accession>A0A919K9M2</accession>
<protein>
    <recommendedName>
        <fullName evidence="1">non-specific serine/threonine protein kinase</fullName>
        <ecNumber evidence="1">2.7.11.1</ecNumber>
    </recommendedName>
</protein>
<dbReference type="InterPro" id="IPR008271">
    <property type="entry name" value="Ser/Thr_kinase_AS"/>
</dbReference>
<dbReference type="Proteomes" id="UP000636960">
    <property type="component" value="Unassembled WGS sequence"/>
</dbReference>
<evidence type="ECO:0000256" key="2">
    <source>
        <dbReference type="ARBA" id="ARBA00022527"/>
    </source>
</evidence>
<gene>
    <name evidence="12" type="ORF">Ari01nite_88450</name>
</gene>
<dbReference type="InterPro" id="IPR011009">
    <property type="entry name" value="Kinase-like_dom_sf"/>
</dbReference>
<dbReference type="AlphaFoldDB" id="A0A919K9M2"/>
<sequence length="583" mass="58672">MLAPGQLLNDRYRLDERIAAGGMGEVWRGTDVLLHRGVAVKVLLPKLMADAEFITRFRTEARMMAALRHPGIVQVYDYAESAPDYLVMEYVDGIPLSTMVRAAGGLGVPETLTIVAQAADALQVAHEAGIVHRDVKPSNLLIRPGGGVVLVDFGVARSVDITGITSPNVVMGSVHYMAPEQAEGQPVTPVSDVYALGTVAYFCLVGRPPYVGENPVYVLNQLVNGDPPELPDDLPLAAAELLLRTLDKDPAQRYPTAAALAEAARAVLETLPTGSFGISSTDAPSSFSLSSSTNSSSSAATPSSSDTSSASSSAIPSSSATPYSAAPSSSATPSSPAVPSSAARSSTTPPPTAGRGKRRVRTALALVAAAVVIAAGGVAVGLAVRPGLGEAQNPGDGDSGLAAGPSASRVPSAGAPAVPGAVPSSSRPGNPGRTPVVGPSRAASSAPVAGVPAPTAAPTGVTPAPTGGGAGNPYTPGEVCGNKFAVVDSAPLLAGDGTLQGRVYLLYNATSGRNCTTTLKAADVGTATATSAYLEAEGADRVADSGQFEYYAGPVKVKSAETCVKWGGAAGGVRFDSPSGHCP</sequence>
<keyword evidence="10" id="KW-0472">Membrane</keyword>
<feature type="region of interest" description="Disordered" evidence="9">
    <location>
        <begin position="391"/>
        <end position="473"/>
    </location>
</feature>
<dbReference type="SMART" id="SM00220">
    <property type="entry name" value="S_TKc"/>
    <property type="match status" value="1"/>
</dbReference>
<reference evidence="12" key="1">
    <citation type="submission" date="2021-01" db="EMBL/GenBank/DDBJ databases">
        <title>Whole genome shotgun sequence of Actinoplanes rishiriensis NBRC 108556.</title>
        <authorList>
            <person name="Komaki H."/>
            <person name="Tamura T."/>
        </authorList>
    </citation>
    <scope>NUCLEOTIDE SEQUENCE</scope>
    <source>
        <strain evidence="12">NBRC 108556</strain>
    </source>
</reference>
<dbReference type="PANTHER" id="PTHR43289:SF6">
    <property type="entry name" value="SERINE_THREONINE-PROTEIN KINASE NEKL-3"/>
    <property type="match status" value="1"/>
</dbReference>
<dbReference type="Pfam" id="PF00069">
    <property type="entry name" value="Pkinase"/>
    <property type="match status" value="1"/>
</dbReference>
<evidence type="ECO:0000256" key="1">
    <source>
        <dbReference type="ARBA" id="ARBA00012513"/>
    </source>
</evidence>
<dbReference type="CDD" id="cd14014">
    <property type="entry name" value="STKc_PknB_like"/>
    <property type="match status" value="1"/>
</dbReference>
<evidence type="ECO:0000256" key="5">
    <source>
        <dbReference type="ARBA" id="ARBA00022777"/>
    </source>
</evidence>
<organism evidence="12 13">
    <name type="scientific">Paractinoplanes rishiriensis</name>
    <dbReference type="NCBI Taxonomy" id="1050105"/>
    <lineage>
        <taxon>Bacteria</taxon>
        <taxon>Bacillati</taxon>
        <taxon>Actinomycetota</taxon>
        <taxon>Actinomycetes</taxon>
        <taxon>Micromonosporales</taxon>
        <taxon>Micromonosporaceae</taxon>
        <taxon>Paractinoplanes</taxon>
    </lineage>
</organism>
<feature type="compositionally biased region" description="Low complexity" evidence="9">
    <location>
        <begin position="402"/>
        <end position="465"/>
    </location>
</feature>
<evidence type="ECO:0000256" key="6">
    <source>
        <dbReference type="ARBA" id="ARBA00022840"/>
    </source>
</evidence>
<evidence type="ECO:0000259" key="11">
    <source>
        <dbReference type="PROSITE" id="PS50011"/>
    </source>
</evidence>
<keyword evidence="13" id="KW-1185">Reference proteome</keyword>
<evidence type="ECO:0000313" key="13">
    <source>
        <dbReference type="Proteomes" id="UP000636960"/>
    </source>
</evidence>
<dbReference type="Gene3D" id="3.30.200.20">
    <property type="entry name" value="Phosphorylase Kinase, domain 1"/>
    <property type="match status" value="1"/>
</dbReference>
<keyword evidence="10" id="KW-1133">Transmembrane helix</keyword>
<feature type="region of interest" description="Disordered" evidence="9">
    <location>
        <begin position="287"/>
        <end position="358"/>
    </location>
</feature>
<dbReference type="RefSeq" id="WP_239163536.1">
    <property type="nucleotide sequence ID" value="NZ_BOMV01000102.1"/>
</dbReference>
<dbReference type="PANTHER" id="PTHR43289">
    <property type="entry name" value="MITOGEN-ACTIVATED PROTEIN KINASE KINASE KINASE 20-RELATED"/>
    <property type="match status" value="1"/>
</dbReference>
<dbReference type="Gene3D" id="1.10.510.10">
    <property type="entry name" value="Transferase(Phosphotransferase) domain 1"/>
    <property type="match status" value="1"/>
</dbReference>
<name>A0A919K9M2_9ACTN</name>
<feature type="domain" description="Protein kinase" evidence="11">
    <location>
        <begin position="12"/>
        <end position="268"/>
    </location>
</feature>
<keyword evidence="5" id="KW-0418">Kinase</keyword>
<dbReference type="PROSITE" id="PS00108">
    <property type="entry name" value="PROTEIN_KINASE_ST"/>
    <property type="match status" value="1"/>
</dbReference>